<keyword evidence="7" id="KW-1185">Reference proteome</keyword>
<keyword evidence="2 5" id="KW-0479">Metal-binding</keyword>
<evidence type="ECO:0000256" key="4">
    <source>
        <dbReference type="ARBA" id="ARBA00023004"/>
    </source>
</evidence>
<comment type="cofactor">
    <cofactor evidence="1">
        <name>L-ascorbate</name>
        <dbReference type="ChEBI" id="CHEBI:38290"/>
    </cofactor>
</comment>
<dbReference type="InterPro" id="IPR050231">
    <property type="entry name" value="Iron_ascorbate_oxido_reductase"/>
</dbReference>
<accession>A0A8N4IED1</accession>
<organism evidence="7 8">
    <name type="scientific">Elaeis guineensis var. tenera</name>
    <name type="common">Oil palm</name>
    <dbReference type="NCBI Taxonomy" id="51953"/>
    <lineage>
        <taxon>Eukaryota</taxon>
        <taxon>Viridiplantae</taxon>
        <taxon>Streptophyta</taxon>
        <taxon>Embryophyta</taxon>
        <taxon>Tracheophyta</taxon>
        <taxon>Spermatophyta</taxon>
        <taxon>Magnoliopsida</taxon>
        <taxon>Liliopsida</taxon>
        <taxon>Arecaceae</taxon>
        <taxon>Arecoideae</taxon>
        <taxon>Cocoseae</taxon>
        <taxon>Elaeidinae</taxon>
        <taxon>Elaeis</taxon>
    </lineage>
</organism>
<keyword evidence="4 5" id="KW-0408">Iron</keyword>
<dbReference type="Gene3D" id="2.60.120.330">
    <property type="entry name" value="B-lactam Antibiotic, Isopenicillin N Synthase, Chain"/>
    <property type="match status" value="1"/>
</dbReference>
<gene>
    <name evidence="8" type="primary">LOC105046893</name>
</gene>
<dbReference type="AlphaFoldDB" id="A0A8N4IED1"/>
<keyword evidence="3 5" id="KW-0560">Oxidoreductase</keyword>
<dbReference type="InterPro" id="IPR027443">
    <property type="entry name" value="IPNS-like_sf"/>
</dbReference>
<dbReference type="RefSeq" id="XP_029120929.1">
    <property type="nucleotide sequence ID" value="XM_029265096.1"/>
</dbReference>
<dbReference type="InterPro" id="IPR005123">
    <property type="entry name" value="Oxoglu/Fe-dep_dioxygenase_dom"/>
</dbReference>
<proteinExistence type="inferred from homology"/>
<sequence length="360" mass="40769">MAREELMQVLGKSSEELLSQTVKDQSTVLMDPDPPFLKTYEALFDSQPEPSDTNQAKEVEECELPLIDLGRLNRESKAEQCKRDIMVAASEWGFFQVVNHGVSSGLLDRLRELQVNVFRAPFVKKASEKLLDLSPENYRWGSPRPTSLSQLSWSEAYHVPLTPANGLTKTITTRHIMEEFSTAMSWLAHILAGILAEGVGHDGTYIPENCRCNTSYLRLNRYPPCPVKNRVFGLVPHTDSSFLTIVRQDQVGGLQLMKDGRWITVKPSLDALIVNIGDLFQAWSNGVYKSVEHRVLSNPHQERFSVAYFLCPSHDTVIQSHAEPAIYRKFSFGEYRQRVQEDVKETGRKIGLARFLVQST</sequence>
<reference evidence="8" key="1">
    <citation type="submission" date="2025-08" db="UniProtKB">
        <authorList>
            <consortium name="RefSeq"/>
        </authorList>
    </citation>
    <scope>IDENTIFICATION</scope>
</reference>
<evidence type="ECO:0000313" key="7">
    <source>
        <dbReference type="Proteomes" id="UP000504607"/>
    </source>
</evidence>
<comment type="similarity">
    <text evidence="5">Belongs to the iron/ascorbate-dependent oxidoreductase family.</text>
</comment>
<dbReference type="PANTHER" id="PTHR47990">
    <property type="entry name" value="2-OXOGLUTARATE (2OG) AND FE(II)-DEPENDENT OXYGENASE SUPERFAMILY PROTEIN-RELATED"/>
    <property type="match status" value="1"/>
</dbReference>
<evidence type="ECO:0000256" key="1">
    <source>
        <dbReference type="ARBA" id="ARBA00001961"/>
    </source>
</evidence>
<dbReference type="Proteomes" id="UP000504607">
    <property type="component" value="Chromosome 6"/>
</dbReference>
<evidence type="ECO:0000256" key="5">
    <source>
        <dbReference type="RuleBase" id="RU003682"/>
    </source>
</evidence>
<evidence type="ECO:0000313" key="8">
    <source>
        <dbReference type="RefSeq" id="XP_029120929.1"/>
    </source>
</evidence>
<dbReference type="GO" id="GO:0046872">
    <property type="term" value="F:metal ion binding"/>
    <property type="evidence" value="ECO:0007669"/>
    <property type="project" value="UniProtKB-KW"/>
</dbReference>
<dbReference type="InterPro" id="IPR044861">
    <property type="entry name" value="IPNS-like_FE2OG_OXY"/>
</dbReference>
<evidence type="ECO:0000256" key="2">
    <source>
        <dbReference type="ARBA" id="ARBA00022723"/>
    </source>
</evidence>
<dbReference type="PROSITE" id="PS51471">
    <property type="entry name" value="FE2OG_OXY"/>
    <property type="match status" value="1"/>
</dbReference>
<dbReference type="GO" id="GO:0016491">
    <property type="term" value="F:oxidoreductase activity"/>
    <property type="evidence" value="ECO:0007669"/>
    <property type="project" value="UniProtKB-KW"/>
</dbReference>
<dbReference type="Pfam" id="PF14226">
    <property type="entry name" value="DIOX_N"/>
    <property type="match status" value="1"/>
</dbReference>
<dbReference type="SUPFAM" id="SSF51197">
    <property type="entry name" value="Clavaminate synthase-like"/>
    <property type="match status" value="1"/>
</dbReference>
<name>A0A8N4IED1_ELAGV</name>
<dbReference type="OrthoDB" id="288590at2759"/>
<evidence type="ECO:0000256" key="3">
    <source>
        <dbReference type="ARBA" id="ARBA00023002"/>
    </source>
</evidence>
<feature type="domain" description="Fe2OG dioxygenase" evidence="6">
    <location>
        <begin position="213"/>
        <end position="312"/>
    </location>
</feature>
<dbReference type="InterPro" id="IPR026992">
    <property type="entry name" value="DIOX_N"/>
</dbReference>
<protein>
    <submittedName>
        <fullName evidence="8">Gibberellin 2-beta-dioxygenase 8 isoform X1</fullName>
    </submittedName>
</protein>
<evidence type="ECO:0000259" key="6">
    <source>
        <dbReference type="PROSITE" id="PS51471"/>
    </source>
</evidence>
<dbReference type="Pfam" id="PF03171">
    <property type="entry name" value="2OG-FeII_Oxy"/>
    <property type="match status" value="1"/>
</dbReference>